<reference evidence="2 3" key="1">
    <citation type="submission" date="2020-05" db="EMBL/GenBank/DDBJ databases">
        <title>Genomic Encyclopedia of Type Strains, Phase III (KMG-III): the genomes of soil and plant-associated and newly described type strains.</title>
        <authorList>
            <person name="Whitman W."/>
        </authorList>
    </citation>
    <scope>NUCLEOTIDE SEQUENCE [LARGE SCALE GENOMIC DNA]</scope>
    <source>
        <strain evidence="2 3">KCTC 19046</strain>
    </source>
</reference>
<evidence type="ECO:0000313" key="2">
    <source>
        <dbReference type="EMBL" id="NOV98228.1"/>
    </source>
</evidence>
<accession>A0ABX2A5Y3</accession>
<gene>
    <name evidence="2" type="ORF">HDG69_002813</name>
</gene>
<keyword evidence="3" id="KW-1185">Reference proteome</keyword>
<proteinExistence type="predicted"/>
<dbReference type="EMBL" id="JABEZU010000003">
    <property type="protein sequence ID" value="NOV98228.1"/>
    <property type="molecule type" value="Genomic_DNA"/>
</dbReference>
<dbReference type="Proteomes" id="UP000757540">
    <property type="component" value="Unassembled WGS sequence"/>
</dbReference>
<feature type="compositionally biased region" description="Acidic residues" evidence="1">
    <location>
        <begin position="66"/>
        <end position="81"/>
    </location>
</feature>
<sequence>MSAVTDEAPETTQPPQPPVEVDVSDHDAVLRALGFDPDQVQAVVLTRTGRLAIAADYPPTEHDPEPEPEPEPEVPDDPEEI</sequence>
<feature type="region of interest" description="Disordered" evidence="1">
    <location>
        <begin position="1"/>
        <end position="21"/>
    </location>
</feature>
<feature type="region of interest" description="Disordered" evidence="1">
    <location>
        <begin position="54"/>
        <end position="81"/>
    </location>
</feature>
<dbReference type="RefSeq" id="WP_171784439.1">
    <property type="nucleotide sequence ID" value="NZ_BAAAML010000023.1"/>
</dbReference>
<comment type="caution">
    <text evidence="2">The sequence shown here is derived from an EMBL/GenBank/DDBJ whole genome shotgun (WGS) entry which is preliminary data.</text>
</comment>
<evidence type="ECO:0000256" key="1">
    <source>
        <dbReference type="SAM" id="MobiDB-lite"/>
    </source>
</evidence>
<evidence type="ECO:0000313" key="3">
    <source>
        <dbReference type="Proteomes" id="UP000757540"/>
    </source>
</evidence>
<organism evidence="2 3">
    <name type="scientific">Isoptericola halotolerans</name>
    <dbReference type="NCBI Taxonomy" id="300560"/>
    <lineage>
        <taxon>Bacteria</taxon>
        <taxon>Bacillati</taxon>
        <taxon>Actinomycetota</taxon>
        <taxon>Actinomycetes</taxon>
        <taxon>Micrococcales</taxon>
        <taxon>Promicromonosporaceae</taxon>
        <taxon>Isoptericola</taxon>
    </lineage>
</organism>
<name>A0ABX2A5Y3_9MICO</name>
<protein>
    <submittedName>
        <fullName evidence="2">Uncharacterized protein</fullName>
    </submittedName>
</protein>